<dbReference type="Gene3D" id="2.20.25.240">
    <property type="match status" value="1"/>
</dbReference>
<proteinExistence type="predicted"/>
<gene>
    <name evidence="2" type="ORF">MEUPH1_LOCUS16835</name>
</gene>
<feature type="domain" description="MULE transposase" evidence="1">
    <location>
        <begin position="181"/>
        <end position="277"/>
    </location>
</feature>
<comment type="caution">
    <text evidence="2">The sequence shown here is derived from an EMBL/GenBank/DDBJ whole genome shotgun (WGS) entry which is preliminary data.</text>
</comment>
<evidence type="ECO:0000313" key="3">
    <source>
        <dbReference type="Proteomes" id="UP001160148"/>
    </source>
</evidence>
<organism evidence="2 3">
    <name type="scientific">Macrosiphum euphorbiae</name>
    <name type="common">potato aphid</name>
    <dbReference type="NCBI Taxonomy" id="13131"/>
    <lineage>
        <taxon>Eukaryota</taxon>
        <taxon>Metazoa</taxon>
        <taxon>Ecdysozoa</taxon>
        <taxon>Arthropoda</taxon>
        <taxon>Hexapoda</taxon>
        <taxon>Insecta</taxon>
        <taxon>Pterygota</taxon>
        <taxon>Neoptera</taxon>
        <taxon>Paraneoptera</taxon>
        <taxon>Hemiptera</taxon>
        <taxon>Sternorrhyncha</taxon>
        <taxon>Aphidomorpha</taxon>
        <taxon>Aphidoidea</taxon>
        <taxon>Aphididae</taxon>
        <taxon>Macrosiphini</taxon>
        <taxon>Macrosiphum</taxon>
    </lineage>
</organism>
<accession>A0AAV0X1I9</accession>
<dbReference type="AlphaFoldDB" id="A0AAV0X1I9"/>
<name>A0AAV0X1I9_9HEMI</name>
<reference evidence="2 3" key="1">
    <citation type="submission" date="2023-01" db="EMBL/GenBank/DDBJ databases">
        <authorList>
            <person name="Whitehead M."/>
        </authorList>
    </citation>
    <scope>NUCLEOTIDE SEQUENCE [LARGE SCALE GENOMIC DNA]</scope>
</reference>
<sequence length="456" mass="53176">MEFVLSKRGKKMLIFESKFKYVFGYTSQTNVTRWRCFIKNCPAIILEKEKVILEMKGDHGDNCSFKNLDRQKLATTCKRKAVEDICQRPRKIILEEINAFGVSSTMTTNDISALRKCVYRARRQFLPTNPTCIADIHSAVSLVNTLTTNDEEFLLVNNDISNIIIFSCNTNLKMLCKSEIIYVDGTFSYCPSLFTQLFTIHGLVNTYYIPLVFCLLKDKKIESYKEALFQVVQKCLNLNLIFKPQSITIDFEIAIHQAVLLIWPSVIIVGCRFHLIQSWYRKIQELGLTLEYKKNDWLKHTFGLTYLDPSEVSDCFSFDFMSDIPEDSKYSRYADYILENYIDDNSNFPPSMWASHTATLKRTTNNCESFHSHFNEQFYKAHPSFFTFLHILKDTIQTDTYIKINSANNNIKKIPKNKKILNRLKTTEDAITKKNSNEISRYTFVKTVSFNYMIFK</sequence>
<evidence type="ECO:0000313" key="2">
    <source>
        <dbReference type="EMBL" id="CAI6361682.1"/>
    </source>
</evidence>
<protein>
    <recommendedName>
        <fullName evidence="1">MULE transposase domain-containing protein</fullName>
    </recommendedName>
</protein>
<dbReference type="PANTHER" id="PTHR47160:SF8">
    <property type="entry name" value="MULE TRANSPOSASE DOMAIN-CONTAINING PROTEIN"/>
    <property type="match status" value="1"/>
</dbReference>
<dbReference type="Pfam" id="PF10551">
    <property type="entry name" value="MULE"/>
    <property type="match status" value="1"/>
</dbReference>
<dbReference type="InterPro" id="IPR018289">
    <property type="entry name" value="MULE_transposase_dom"/>
</dbReference>
<dbReference type="EMBL" id="CARXXK010000003">
    <property type="protein sequence ID" value="CAI6361682.1"/>
    <property type="molecule type" value="Genomic_DNA"/>
</dbReference>
<evidence type="ECO:0000259" key="1">
    <source>
        <dbReference type="Pfam" id="PF10551"/>
    </source>
</evidence>
<dbReference type="Proteomes" id="UP001160148">
    <property type="component" value="Unassembled WGS sequence"/>
</dbReference>
<keyword evidence="3" id="KW-1185">Reference proteome</keyword>
<dbReference type="PANTHER" id="PTHR47160">
    <property type="entry name" value="PUTATIVE-RELATED"/>
    <property type="match status" value="1"/>
</dbReference>